<dbReference type="EMBL" id="CAICTM010000462">
    <property type="protein sequence ID" value="CAB9511004.1"/>
    <property type="molecule type" value="Genomic_DNA"/>
</dbReference>
<dbReference type="Proteomes" id="UP001153069">
    <property type="component" value="Unassembled WGS sequence"/>
</dbReference>
<dbReference type="PROSITE" id="PS50092">
    <property type="entry name" value="TSP1"/>
    <property type="match status" value="1"/>
</dbReference>
<gene>
    <name evidence="3" type="ORF">SEMRO_463_G148160.1</name>
</gene>
<feature type="chain" id="PRO_5040463755" evidence="2">
    <location>
        <begin position="20"/>
        <end position="921"/>
    </location>
</feature>
<dbReference type="InterPro" id="IPR015943">
    <property type="entry name" value="WD40/YVTN_repeat-like_dom_sf"/>
</dbReference>
<proteinExistence type="predicted"/>
<dbReference type="SMART" id="SM00209">
    <property type="entry name" value="TSP1"/>
    <property type="match status" value="1"/>
</dbReference>
<dbReference type="AlphaFoldDB" id="A0A9N8E1I3"/>
<dbReference type="InterPro" id="IPR036383">
    <property type="entry name" value="TSP1_rpt_sf"/>
</dbReference>
<dbReference type="InterPro" id="IPR000884">
    <property type="entry name" value="TSP1_rpt"/>
</dbReference>
<evidence type="ECO:0000313" key="4">
    <source>
        <dbReference type="Proteomes" id="UP001153069"/>
    </source>
</evidence>
<reference evidence="3" key="1">
    <citation type="submission" date="2020-06" db="EMBL/GenBank/DDBJ databases">
        <authorList>
            <consortium name="Plant Systems Biology data submission"/>
        </authorList>
    </citation>
    <scope>NUCLEOTIDE SEQUENCE</scope>
    <source>
        <strain evidence="3">D6</strain>
    </source>
</reference>
<sequence>MFVPLAAVVLLQVLGFANSQGGCGETCPPLNYGTPVPSLCEGDLAENYTNIDRVYETCHPTVGDTFMFRDFMGAGRVTVVSNFYIGCNAGRRETGVFTHVAQRYYQQYGDRTNFVTSLKGGTNCERWAGIWQLDAITLFPDSGIVPREVPLTVLDQDSALRDDFFTAPFPHPSYVILDGDLKVRHKIVGPCCGFESFFDCVADTARGLEQTLTRYIDAILAEPVVESGMEAPPAEPMVPDPAPGDEPATADSQCTWSDWSECSVTCGDGIQFRWSTGECEGAPVVTQPCSMAPCVEDAAQCVPEFGATHEVVTVASGFDGPRDLAFHPTPGFHLGNFSEGRPFYPDEGEEAWIVNALNHSVSIVASLGSPRQTTISRRDRGYYHYMINATALAFNMVSDSGRSSDRDSFNYWAVCNDDMNTYLGLKEPNNFMGPTLYNSAPRNRNIVNRLGEECEPDEECFFLHADMLHEAPGCIGMAHDPELRTTYGNVYWLFDTTGNQENGQLVRFDFQQPHGPGSMDHSIAAVRRFPDVQLTRGDPGVHAGMIVHPVTRELFISVPGENKVIAVHADSGAYARTARQEYPIFSSRLPSFEYSIWECPEQRDFATDIDTPTGLAISPDGERLFVAERATGIIHAFEIKSGSKLFGIATGYSTIGGMEFSPTSQVLHFVDEATNTLNAVRPNSTCASPVPSRVNPSFDSMATTAQETLGRDFSLYRDYECVVDALIPDAIYFDQVHDDTGYASNDTNVQSNMTGMDASAALLADRFDCEYDSELNFDALLLGGYFCHQCLPSGGAECDPGGRCANVQWDGYTCDNEFLVVQDPSTDAVMLTYPDHSPVDMQSVMLKPGVTYRFTVKGDITACLYDSPDPAANPIESGCMTKGPLLTSIDAGSSRTFDQGVYLRADGELIMLPVEQRRLRS</sequence>
<name>A0A9N8E1I3_9STRA</name>
<dbReference type="OrthoDB" id="283575at2759"/>
<dbReference type="InterPro" id="IPR011044">
    <property type="entry name" value="Quino_amine_DH_bsu"/>
</dbReference>
<organism evidence="3 4">
    <name type="scientific">Seminavis robusta</name>
    <dbReference type="NCBI Taxonomy" id="568900"/>
    <lineage>
        <taxon>Eukaryota</taxon>
        <taxon>Sar</taxon>
        <taxon>Stramenopiles</taxon>
        <taxon>Ochrophyta</taxon>
        <taxon>Bacillariophyta</taxon>
        <taxon>Bacillariophyceae</taxon>
        <taxon>Bacillariophycidae</taxon>
        <taxon>Naviculales</taxon>
        <taxon>Naviculaceae</taxon>
        <taxon>Seminavis</taxon>
    </lineage>
</organism>
<feature type="signal peptide" evidence="2">
    <location>
        <begin position="1"/>
        <end position="19"/>
    </location>
</feature>
<dbReference type="Gene3D" id="2.130.10.10">
    <property type="entry name" value="YVTN repeat-like/Quinoprotein amine dehydrogenase"/>
    <property type="match status" value="1"/>
</dbReference>
<keyword evidence="4" id="KW-1185">Reference proteome</keyword>
<dbReference type="SUPFAM" id="SSF50969">
    <property type="entry name" value="YVTN repeat-like/Quinoprotein amine dehydrogenase"/>
    <property type="match status" value="1"/>
</dbReference>
<dbReference type="Gene3D" id="2.20.100.10">
    <property type="entry name" value="Thrombospondin type-1 (TSP1) repeat"/>
    <property type="match status" value="1"/>
</dbReference>
<dbReference type="SUPFAM" id="SSF82895">
    <property type="entry name" value="TSP-1 type 1 repeat"/>
    <property type="match status" value="1"/>
</dbReference>
<evidence type="ECO:0000256" key="2">
    <source>
        <dbReference type="SAM" id="SignalP"/>
    </source>
</evidence>
<dbReference type="Pfam" id="PF00090">
    <property type="entry name" value="TSP_1"/>
    <property type="match status" value="1"/>
</dbReference>
<accession>A0A9N8E1I3</accession>
<feature type="region of interest" description="Disordered" evidence="1">
    <location>
        <begin position="229"/>
        <end position="251"/>
    </location>
</feature>
<evidence type="ECO:0000256" key="1">
    <source>
        <dbReference type="SAM" id="MobiDB-lite"/>
    </source>
</evidence>
<comment type="caution">
    <text evidence="3">The sequence shown here is derived from an EMBL/GenBank/DDBJ whole genome shotgun (WGS) entry which is preliminary data.</text>
</comment>
<evidence type="ECO:0000313" key="3">
    <source>
        <dbReference type="EMBL" id="CAB9511004.1"/>
    </source>
</evidence>
<keyword evidence="2" id="KW-0732">Signal</keyword>
<feature type="compositionally biased region" description="Pro residues" evidence="1">
    <location>
        <begin position="233"/>
        <end position="244"/>
    </location>
</feature>
<protein>
    <submittedName>
        <fullName evidence="3">Uncharacterized protein</fullName>
    </submittedName>
</protein>